<evidence type="ECO:0000313" key="2">
    <source>
        <dbReference type="EMBL" id="EEH55093.1"/>
    </source>
</evidence>
<feature type="coiled-coil region" evidence="1">
    <location>
        <begin position="480"/>
        <end position="528"/>
    </location>
</feature>
<organism evidence="3">
    <name type="scientific">Micromonas pusilla (strain CCMP1545)</name>
    <name type="common">Picoplanktonic green alga</name>
    <dbReference type="NCBI Taxonomy" id="564608"/>
    <lineage>
        <taxon>Eukaryota</taxon>
        <taxon>Viridiplantae</taxon>
        <taxon>Chlorophyta</taxon>
        <taxon>Mamiellophyceae</taxon>
        <taxon>Mamiellales</taxon>
        <taxon>Mamiellaceae</taxon>
        <taxon>Micromonas</taxon>
    </lineage>
</organism>
<keyword evidence="1" id="KW-0175">Coiled coil</keyword>
<dbReference type="KEGG" id="mpp:MICPUCDRAFT_40881"/>
<dbReference type="RefSeq" id="XP_003060324.1">
    <property type="nucleotide sequence ID" value="XM_003060278.1"/>
</dbReference>
<feature type="coiled-coil region" evidence="1">
    <location>
        <begin position="400"/>
        <end position="451"/>
    </location>
</feature>
<accession>C1MX25</accession>
<gene>
    <name evidence="2" type="ORF">MICPUCDRAFT_40881</name>
</gene>
<feature type="coiled-coil region" evidence="1">
    <location>
        <begin position="103"/>
        <end position="232"/>
    </location>
</feature>
<dbReference type="Proteomes" id="UP000001876">
    <property type="component" value="Unassembled WGS sequence"/>
</dbReference>
<dbReference type="OMA" id="SRRIMCE"/>
<evidence type="ECO:0000313" key="3">
    <source>
        <dbReference type="Proteomes" id="UP000001876"/>
    </source>
</evidence>
<protein>
    <submittedName>
        <fullName evidence="2">Predicted protein</fullName>
    </submittedName>
</protein>
<dbReference type="OrthoDB" id="10691748at2759"/>
<keyword evidence="3" id="KW-1185">Reference proteome</keyword>
<dbReference type="AlphaFoldDB" id="C1MX25"/>
<sequence>MSGGDEGLSPASHDVADLIQRRVDVSAEELKGSREYNDAMSRMLEEQLSAADDEEARYELRKLKPTTRGNAVATDDNNPTWETELVKKLSAAEAAKARAADAGSSTERTVSALQAEVKSLREELFAARDSHASQIVLHDELKDKLSALQELYDTSQRQQAVKVNDVDIAVYSAWELKETVARLYEELAMKELHMREAERAHEQSQAKAAAAIRALETTKRTLTDALDEETKKSSEAAGRAAEAMASSAAASAEVARLDAMCERLARGEEAEAETKRLTDALRRLQHDHAETEGVCESMRAQLAHVASAAERANLLNEQRVDEAEAALAVAEAQVKEWRERSVRLSAEVTATKEELNAKTEEAIEARRVRDTALCEVDDLRFRPPPLQSVIETKKIDATMAKEREKQLVVEKQLIERAERAENREREVRAKLVNIQFTLKKLKAANASLEARLTRGIVEDGKLQEESNQLLVEAKTRGEDLERTSAQMQTLEEALSDARRKFQEEQASREAAEARITALEERLSSDNQASKTATAAIDAMDRLRVESEQLLASVRLEVQVQKRATHEARKKLSASESRVAQLEQEVVRLQRHEHALHTVIGRTERIETHRT</sequence>
<proteinExistence type="predicted"/>
<feature type="coiled-coil region" evidence="1">
    <location>
        <begin position="313"/>
        <end position="354"/>
    </location>
</feature>
<dbReference type="GeneID" id="9686054"/>
<feature type="coiled-coil region" evidence="1">
    <location>
        <begin position="564"/>
        <end position="591"/>
    </location>
</feature>
<dbReference type="STRING" id="564608.C1MX25"/>
<name>C1MX25_MICPC</name>
<reference evidence="2 3" key="1">
    <citation type="journal article" date="2009" name="Science">
        <title>Green evolution and dynamic adaptations revealed by genomes of the marine picoeukaryotes Micromonas.</title>
        <authorList>
            <person name="Worden A.Z."/>
            <person name="Lee J.H."/>
            <person name="Mock T."/>
            <person name="Rouze P."/>
            <person name="Simmons M.P."/>
            <person name="Aerts A.L."/>
            <person name="Allen A.E."/>
            <person name="Cuvelier M.L."/>
            <person name="Derelle E."/>
            <person name="Everett M.V."/>
            <person name="Foulon E."/>
            <person name="Grimwood J."/>
            <person name="Gundlach H."/>
            <person name="Henrissat B."/>
            <person name="Napoli C."/>
            <person name="McDonald S.M."/>
            <person name="Parker M.S."/>
            <person name="Rombauts S."/>
            <person name="Salamov A."/>
            <person name="Von Dassow P."/>
            <person name="Badger J.H."/>
            <person name="Coutinho P.M."/>
            <person name="Demir E."/>
            <person name="Dubchak I."/>
            <person name="Gentemann C."/>
            <person name="Eikrem W."/>
            <person name="Gready J.E."/>
            <person name="John U."/>
            <person name="Lanier W."/>
            <person name="Lindquist E.A."/>
            <person name="Lucas S."/>
            <person name="Mayer K.F."/>
            <person name="Moreau H."/>
            <person name="Not F."/>
            <person name="Otillar R."/>
            <person name="Panaud O."/>
            <person name="Pangilinan J."/>
            <person name="Paulsen I."/>
            <person name="Piegu B."/>
            <person name="Poliakov A."/>
            <person name="Robbens S."/>
            <person name="Schmutz J."/>
            <person name="Toulza E."/>
            <person name="Wyss T."/>
            <person name="Zelensky A."/>
            <person name="Zhou K."/>
            <person name="Armbrust E.V."/>
            <person name="Bhattacharya D."/>
            <person name="Goodenough U.W."/>
            <person name="Van de Peer Y."/>
            <person name="Grigoriev I.V."/>
        </authorList>
    </citation>
    <scope>NUCLEOTIDE SEQUENCE [LARGE SCALE GENOMIC DNA]</scope>
    <source>
        <strain evidence="2 3">CCMP1545</strain>
    </source>
</reference>
<evidence type="ECO:0000256" key="1">
    <source>
        <dbReference type="SAM" id="Coils"/>
    </source>
</evidence>
<dbReference type="EMBL" id="GG663742">
    <property type="protein sequence ID" value="EEH55093.1"/>
    <property type="molecule type" value="Genomic_DNA"/>
</dbReference>